<dbReference type="Gene3D" id="1.10.443.10">
    <property type="entry name" value="Intergrase catalytic core"/>
    <property type="match status" value="1"/>
</dbReference>
<dbReference type="SUPFAM" id="SSF56349">
    <property type="entry name" value="DNA breaking-rejoining enzymes"/>
    <property type="match status" value="1"/>
</dbReference>
<evidence type="ECO:0000256" key="6">
    <source>
        <dbReference type="PROSITE-ProRule" id="PRU01248"/>
    </source>
</evidence>
<dbReference type="Pfam" id="PF02899">
    <property type="entry name" value="Phage_int_SAM_1"/>
    <property type="match status" value="1"/>
</dbReference>
<dbReference type="InterPro" id="IPR010998">
    <property type="entry name" value="Integrase_recombinase_N"/>
</dbReference>
<dbReference type="PANTHER" id="PTHR30349">
    <property type="entry name" value="PHAGE INTEGRASE-RELATED"/>
    <property type="match status" value="1"/>
</dbReference>
<comment type="caution">
    <text evidence="9">The sequence shown here is derived from an EMBL/GenBank/DDBJ whole genome shotgun (WGS) entry which is preliminary data.</text>
</comment>
<evidence type="ECO:0000256" key="4">
    <source>
        <dbReference type="ARBA" id="ARBA00023125"/>
    </source>
</evidence>
<dbReference type="GO" id="GO:0015074">
    <property type="term" value="P:DNA integration"/>
    <property type="evidence" value="ECO:0007669"/>
    <property type="project" value="UniProtKB-KW"/>
</dbReference>
<reference evidence="9" key="1">
    <citation type="submission" date="2022-06" db="EMBL/GenBank/DDBJ databases">
        <title>Isolation of gut microbiota from human fecal samples.</title>
        <authorList>
            <person name="Pamer E.G."/>
            <person name="Barat B."/>
            <person name="Waligurski E."/>
            <person name="Medina S."/>
            <person name="Paddock L."/>
            <person name="Mostad J."/>
        </authorList>
    </citation>
    <scope>NUCLEOTIDE SEQUENCE</scope>
    <source>
        <strain evidence="9">DFI.9.91</strain>
    </source>
</reference>
<protein>
    <submittedName>
        <fullName evidence="9">Site-specific integrase</fullName>
    </submittedName>
</protein>
<dbReference type="InterPro" id="IPR044068">
    <property type="entry name" value="CB"/>
</dbReference>
<keyword evidence="4 6" id="KW-0238">DNA-binding</keyword>
<name>A0AAW5JQQ7_9FIRM</name>
<dbReference type="Gene3D" id="1.10.150.130">
    <property type="match status" value="1"/>
</dbReference>
<dbReference type="PROSITE" id="PS51898">
    <property type="entry name" value="TYR_RECOMBINASE"/>
    <property type="match status" value="1"/>
</dbReference>
<dbReference type="EMBL" id="JANFYS010000026">
    <property type="protein sequence ID" value="MCQ4771232.1"/>
    <property type="molecule type" value="Genomic_DNA"/>
</dbReference>
<evidence type="ECO:0000256" key="3">
    <source>
        <dbReference type="ARBA" id="ARBA00022908"/>
    </source>
</evidence>
<keyword evidence="3" id="KW-0229">DNA integration</keyword>
<sequence length="280" mass="31902">MDNYQLTQDQITAYGVCLRTEEHAPGTIEKYLRDTRAFAVWLEGRPVTRELAAEWRDRLLSSGHKPSTVNSMLAAVNGLFRFLGWGIRVKFLKVQRRLFRDQSRELAREEYDLLVDTARDGGKERLALLMEAVCATGVRVSEVKYLTVEAAQCGRAEIALKGKIRMILLPNKLCRKLLKYARKQKIASGEIFLTRSGRSLSRRQIWAEMKQLCKATGVASEKVYPHNLRHLFARTFYQACKDIARLADVLGHSSIETTRIYLVTTGAEQVRQLDRLGLVS</sequence>
<dbReference type="InterPro" id="IPR013762">
    <property type="entry name" value="Integrase-like_cat_sf"/>
</dbReference>
<dbReference type="InterPro" id="IPR050090">
    <property type="entry name" value="Tyrosine_recombinase_XerCD"/>
</dbReference>
<dbReference type="InterPro" id="IPR002104">
    <property type="entry name" value="Integrase_catalytic"/>
</dbReference>
<proteinExistence type="inferred from homology"/>
<evidence type="ECO:0000313" key="9">
    <source>
        <dbReference type="EMBL" id="MCQ4771232.1"/>
    </source>
</evidence>
<evidence type="ECO:0000256" key="5">
    <source>
        <dbReference type="ARBA" id="ARBA00023172"/>
    </source>
</evidence>
<dbReference type="GO" id="GO:0003677">
    <property type="term" value="F:DNA binding"/>
    <property type="evidence" value="ECO:0007669"/>
    <property type="project" value="UniProtKB-UniRule"/>
</dbReference>
<dbReference type="RefSeq" id="WP_256304464.1">
    <property type="nucleotide sequence ID" value="NZ_JANFYS010000026.1"/>
</dbReference>
<evidence type="ECO:0000256" key="1">
    <source>
        <dbReference type="ARBA" id="ARBA00003283"/>
    </source>
</evidence>
<evidence type="ECO:0000256" key="2">
    <source>
        <dbReference type="ARBA" id="ARBA00008857"/>
    </source>
</evidence>
<dbReference type="InterPro" id="IPR004107">
    <property type="entry name" value="Integrase_SAM-like_N"/>
</dbReference>
<dbReference type="PROSITE" id="PS51900">
    <property type="entry name" value="CB"/>
    <property type="match status" value="1"/>
</dbReference>
<dbReference type="Proteomes" id="UP001204562">
    <property type="component" value="Unassembled WGS sequence"/>
</dbReference>
<feature type="domain" description="Core-binding (CB)" evidence="8">
    <location>
        <begin position="1"/>
        <end position="84"/>
    </location>
</feature>
<feature type="domain" description="Tyr recombinase" evidence="7">
    <location>
        <begin position="101"/>
        <end position="274"/>
    </location>
</feature>
<keyword evidence="5" id="KW-0233">DNA recombination</keyword>
<dbReference type="AlphaFoldDB" id="A0AAW5JQQ7"/>
<evidence type="ECO:0000313" key="10">
    <source>
        <dbReference type="Proteomes" id="UP001204562"/>
    </source>
</evidence>
<dbReference type="PANTHER" id="PTHR30349:SF89">
    <property type="entry name" value="INTEGRASE_RECOMBINASE"/>
    <property type="match status" value="1"/>
</dbReference>
<dbReference type="GO" id="GO:0006310">
    <property type="term" value="P:DNA recombination"/>
    <property type="evidence" value="ECO:0007669"/>
    <property type="project" value="UniProtKB-KW"/>
</dbReference>
<gene>
    <name evidence="9" type="ORF">NE579_12265</name>
</gene>
<comment type="function">
    <text evidence="1">Site-specific tyrosine recombinase, which acts by catalyzing the cutting and rejoining of the recombining DNA molecules.</text>
</comment>
<evidence type="ECO:0000259" key="8">
    <source>
        <dbReference type="PROSITE" id="PS51900"/>
    </source>
</evidence>
<dbReference type="Pfam" id="PF00589">
    <property type="entry name" value="Phage_integrase"/>
    <property type="match status" value="1"/>
</dbReference>
<organism evidence="9 10">
    <name type="scientific">Intestinimonas massiliensis</name>
    <name type="common">ex Afouda et al. 2020</name>
    <dbReference type="NCBI Taxonomy" id="1673721"/>
    <lineage>
        <taxon>Bacteria</taxon>
        <taxon>Bacillati</taxon>
        <taxon>Bacillota</taxon>
        <taxon>Clostridia</taxon>
        <taxon>Eubacteriales</taxon>
        <taxon>Intestinimonas</taxon>
    </lineage>
</organism>
<accession>A0AAW5JQQ7</accession>
<comment type="similarity">
    <text evidence="2">Belongs to the 'phage' integrase family.</text>
</comment>
<dbReference type="InterPro" id="IPR011010">
    <property type="entry name" value="DNA_brk_join_enz"/>
</dbReference>
<evidence type="ECO:0000259" key="7">
    <source>
        <dbReference type="PROSITE" id="PS51898"/>
    </source>
</evidence>